<evidence type="ECO:0000313" key="3">
    <source>
        <dbReference type="Proteomes" id="UP001501585"/>
    </source>
</evidence>
<protein>
    <recommendedName>
        <fullName evidence="4">DUF2613 family protein</fullName>
    </recommendedName>
</protein>
<name>A0ABN2T5I2_9ACTN</name>
<sequence>MIKIVVASVIGAAMAGTLALVGSTVATSANSSAEPVNESLYNYGDR</sequence>
<reference evidence="2 3" key="1">
    <citation type="journal article" date="2019" name="Int. J. Syst. Evol. Microbiol.">
        <title>The Global Catalogue of Microorganisms (GCM) 10K type strain sequencing project: providing services to taxonomists for standard genome sequencing and annotation.</title>
        <authorList>
            <consortium name="The Broad Institute Genomics Platform"/>
            <consortium name="The Broad Institute Genome Sequencing Center for Infectious Disease"/>
            <person name="Wu L."/>
            <person name="Ma J."/>
        </authorList>
    </citation>
    <scope>NUCLEOTIDE SEQUENCE [LARGE SCALE GENOMIC DNA]</scope>
    <source>
        <strain evidence="2 3">JCM 15313</strain>
    </source>
</reference>
<evidence type="ECO:0008006" key="4">
    <source>
        <dbReference type="Google" id="ProtNLM"/>
    </source>
</evidence>
<keyword evidence="1" id="KW-0732">Signal</keyword>
<comment type="caution">
    <text evidence="2">The sequence shown here is derived from an EMBL/GenBank/DDBJ whole genome shotgun (WGS) entry which is preliminary data.</text>
</comment>
<dbReference type="EMBL" id="BAAAPC010000010">
    <property type="protein sequence ID" value="GAA1998606.1"/>
    <property type="molecule type" value="Genomic_DNA"/>
</dbReference>
<accession>A0ABN2T5I2</accession>
<dbReference type="Proteomes" id="UP001501585">
    <property type="component" value="Unassembled WGS sequence"/>
</dbReference>
<gene>
    <name evidence="2" type="ORF">GCM10009799_27030</name>
</gene>
<evidence type="ECO:0000313" key="2">
    <source>
        <dbReference type="EMBL" id="GAA1998606.1"/>
    </source>
</evidence>
<dbReference type="RefSeq" id="WP_344101956.1">
    <property type="nucleotide sequence ID" value="NZ_BAAAPC010000010.1"/>
</dbReference>
<keyword evidence="3" id="KW-1185">Reference proteome</keyword>
<feature type="signal peptide" evidence="1">
    <location>
        <begin position="1"/>
        <end position="19"/>
    </location>
</feature>
<organism evidence="2 3">
    <name type="scientific">Nocardiopsis rhodophaea</name>
    <dbReference type="NCBI Taxonomy" id="280238"/>
    <lineage>
        <taxon>Bacteria</taxon>
        <taxon>Bacillati</taxon>
        <taxon>Actinomycetota</taxon>
        <taxon>Actinomycetes</taxon>
        <taxon>Streptosporangiales</taxon>
        <taxon>Nocardiopsidaceae</taxon>
        <taxon>Nocardiopsis</taxon>
    </lineage>
</organism>
<evidence type="ECO:0000256" key="1">
    <source>
        <dbReference type="SAM" id="SignalP"/>
    </source>
</evidence>
<proteinExistence type="predicted"/>
<feature type="chain" id="PRO_5046298494" description="DUF2613 family protein" evidence="1">
    <location>
        <begin position="20"/>
        <end position="46"/>
    </location>
</feature>